<keyword evidence="1" id="KW-1133">Transmembrane helix</keyword>
<dbReference type="PANTHER" id="PTHR35337">
    <property type="entry name" value="SLR1478 PROTEIN"/>
    <property type="match status" value="1"/>
</dbReference>
<comment type="caution">
    <text evidence="2">The sequence shown here is derived from an EMBL/GenBank/DDBJ whole genome shotgun (WGS) entry which is preliminary data.</text>
</comment>
<dbReference type="RefSeq" id="WP_111599303.1">
    <property type="nucleotide sequence ID" value="NZ_QLLL01000007.1"/>
</dbReference>
<keyword evidence="3" id="KW-1185">Reference proteome</keyword>
<gene>
    <name evidence="2" type="ORF">LX64_03885</name>
</gene>
<organism evidence="2 3">
    <name type="scientific">Chitinophaga skermanii</name>
    <dbReference type="NCBI Taxonomy" id="331697"/>
    <lineage>
        <taxon>Bacteria</taxon>
        <taxon>Pseudomonadati</taxon>
        <taxon>Bacteroidota</taxon>
        <taxon>Chitinophagia</taxon>
        <taxon>Chitinophagales</taxon>
        <taxon>Chitinophagaceae</taxon>
        <taxon>Chitinophaga</taxon>
    </lineage>
</organism>
<dbReference type="PANTHER" id="PTHR35337:SF1">
    <property type="entry name" value="SLR1478 PROTEIN"/>
    <property type="match status" value="1"/>
</dbReference>
<evidence type="ECO:0000313" key="2">
    <source>
        <dbReference type="EMBL" id="RAJ01667.1"/>
    </source>
</evidence>
<dbReference type="InterPro" id="IPR002798">
    <property type="entry name" value="SpoIIM-like"/>
</dbReference>
<reference evidence="2 3" key="1">
    <citation type="submission" date="2018-06" db="EMBL/GenBank/DDBJ databases">
        <title>Genomic Encyclopedia of Archaeal and Bacterial Type Strains, Phase II (KMG-II): from individual species to whole genera.</title>
        <authorList>
            <person name="Goeker M."/>
        </authorList>
    </citation>
    <scope>NUCLEOTIDE SEQUENCE [LARGE SCALE GENOMIC DNA]</scope>
    <source>
        <strain evidence="2 3">DSM 23857</strain>
    </source>
</reference>
<dbReference type="AlphaFoldDB" id="A0A327QIX8"/>
<feature type="transmembrane region" description="Helical" evidence="1">
    <location>
        <begin position="163"/>
        <end position="184"/>
    </location>
</feature>
<keyword evidence="1" id="KW-0472">Membrane</keyword>
<dbReference type="OrthoDB" id="9800053at2"/>
<sequence>MRESLFIKRNLERWKKYQEQPTNDPDEMAERFTSLVDDLAYAKTFYSYSKITRYLNTLAGGIYQSIYANTRGEPGKLKRIFLYNIPLIVAKYRKIFLFTLAFFVLVCTISAFSAAHDDSFVRGILGDDYVDMTEQNIASGDPFGVYKDQNEMVMWLRIMFNNVQIALFTFVSGIFLGIGVVYILLTNGFMLGAFQYMFFAKGLGWSSILVIWIHGTLEISAIVLAGSAGFIMGYGILFPGTHKRVDSLKRAAKEGLKILVSVVPLLVVAAFLEGYVTRHTDMPKALSIFILFISLCIIVGYYVVLPFVLHRQGYSLDEAGKVCYPKKNKIKTTA</sequence>
<dbReference type="Proteomes" id="UP000249547">
    <property type="component" value="Unassembled WGS sequence"/>
</dbReference>
<dbReference type="Pfam" id="PF01944">
    <property type="entry name" value="SpoIIM"/>
    <property type="match status" value="1"/>
</dbReference>
<accession>A0A327QIX8</accession>
<evidence type="ECO:0000313" key="3">
    <source>
        <dbReference type="Proteomes" id="UP000249547"/>
    </source>
</evidence>
<feature type="transmembrane region" description="Helical" evidence="1">
    <location>
        <begin position="258"/>
        <end position="276"/>
    </location>
</feature>
<protein>
    <submittedName>
        <fullName evidence="2">Putative membrane protein SpoIIM required for sporulation</fullName>
    </submittedName>
</protein>
<evidence type="ECO:0000256" key="1">
    <source>
        <dbReference type="SAM" id="Phobius"/>
    </source>
</evidence>
<feature type="transmembrane region" description="Helical" evidence="1">
    <location>
        <begin position="288"/>
        <end position="309"/>
    </location>
</feature>
<feature type="transmembrane region" description="Helical" evidence="1">
    <location>
        <begin position="95"/>
        <end position="115"/>
    </location>
</feature>
<name>A0A327QIX8_9BACT</name>
<feature type="transmembrane region" description="Helical" evidence="1">
    <location>
        <begin position="219"/>
        <end position="237"/>
    </location>
</feature>
<proteinExistence type="predicted"/>
<dbReference type="EMBL" id="QLLL01000007">
    <property type="protein sequence ID" value="RAJ01667.1"/>
    <property type="molecule type" value="Genomic_DNA"/>
</dbReference>
<keyword evidence="1" id="KW-0812">Transmembrane</keyword>
<feature type="transmembrane region" description="Helical" evidence="1">
    <location>
        <begin position="196"/>
        <end position="213"/>
    </location>
</feature>